<accession>A0ACB7TCL5</accession>
<comment type="caution">
    <text evidence="1">The sequence shown here is derived from an EMBL/GenBank/DDBJ whole genome shotgun (WGS) entry which is preliminary data.</text>
</comment>
<evidence type="ECO:0000313" key="1">
    <source>
        <dbReference type="EMBL" id="KAH6944052.1"/>
    </source>
</evidence>
<proteinExistence type="predicted"/>
<reference evidence="1" key="1">
    <citation type="submission" date="2020-05" db="EMBL/GenBank/DDBJ databases">
        <title>Large-scale comparative analyses of tick genomes elucidate their genetic diversity and vector capacities.</title>
        <authorList>
            <person name="Jia N."/>
            <person name="Wang J."/>
            <person name="Shi W."/>
            <person name="Du L."/>
            <person name="Sun Y."/>
            <person name="Zhan W."/>
            <person name="Jiang J."/>
            <person name="Wang Q."/>
            <person name="Zhang B."/>
            <person name="Ji P."/>
            <person name="Sakyi L.B."/>
            <person name="Cui X."/>
            <person name="Yuan T."/>
            <person name="Jiang B."/>
            <person name="Yang W."/>
            <person name="Lam T.T.-Y."/>
            <person name="Chang Q."/>
            <person name="Ding S."/>
            <person name="Wang X."/>
            <person name="Zhu J."/>
            <person name="Ruan X."/>
            <person name="Zhao L."/>
            <person name="Wei J."/>
            <person name="Que T."/>
            <person name="Du C."/>
            <person name="Cheng J."/>
            <person name="Dai P."/>
            <person name="Han X."/>
            <person name="Huang E."/>
            <person name="Gao Y."/>
            <person name="Liu J."/>
            <person name="Shao H."/>
            <person name="Ye R."/>
            <person name="Li L."/>
            <person name="Wei W."/>
            <person name="Wang X."/>
            <person name="Wang C."/>
            <person name="Yang T."/>
            <person name="Huo Q."/>
            <person name="Li W."/>
            <person name="Guo W."/>
            <person name="Chen H."/>
            <person name="Zhou L."/>
            <person name="Ni X."/>
            <person name="Tian J."/>
            <person name="Zhou Y."/>
            <person name="Sheng Y."/>
            <person name="Liu T."/>
            <person name="Pan Y."/>
            <person name="Xia L."/>
            <person name="Li J."/>
            <person name="Zhao F."/>
            <person name="Cao W."/>
        </authorList>
    </citation>
    <scope>NUCLEOTIDE SEQUENCE</scope>
    <source>
        <strain evidence="1">Hyas-2018</strain>
    </source>
</reference>
<dbReference type="Proteomes" id="UP000821845">
    <property type="component" value="Chromosome 1"/>
</dbReference>
<gene>
    <name evidence="1" type="ORF">HPB50_001425</name>
</gene>
<evidence type="ECO:0000313" key="2">
    <source>
        <dbReference type="Proteomes" id="UP000821845"/>
    </source>
</evidence>
<keyword evidence="2" id="KW-1185">Reference proteome</keyword>
<protein>
    <submittedName>
        <fullName evidence="1">Uncharacterized protein</fullName>
    </submittedName>
</protein>
<organism evidence="1 2">
    <name type="scientific">Hyalomma asiaticum</name>
    <name type="common">Tick</name>
    <dbReference type="NCBI Taxonomy" id="266040"/>
    <lineage>
        <taxon>Eukaryota</taxon>
        <taxon>Metazoa</taxon>
        <taxon>Ecdysozoa</taxon>
        <taxon>Arthropoda</taxon>
        <taxon>Chelicerata</taxon>
        <taxon>Arachnida</taxon>
        <taxon>Acari</taxon>
        <taxon>Parasitiformes</taxon>
        <taxon>Ixodida</taxon>
        <taxon>Ixodoidea</taxon>
        <taxon>Ixodidae</taxon>
        <taxon>Hyalomminae</taxon>
        <taxon>Hyalomma</taxon>
    </lineage>
</organism>
<sequence length="208" mass="22874">MVPARLGAVAESELRELPLGGVDARALRQPASGYLGYVAPSRGRHETWERRNYNGYPSANSRQVLGSVRCAPGRSDVRVGFARRQQLRVSGFYTKCGRLGKRISSFDSIMSGPKNDSPDSVKQLEPQLGVPQEVPTSTPYAEDDVVAAAGRSSEPQRFVDSSCQTTVQSTDKAVECKLHGIFEMIRALEARLELFQRTTAIFLKRLDG</sequence>
<dbReference type="EMBL" id="CM023481">
    <property type="protein sequence ID" value="KAH6944052.1"/>
    <property type="molecule type" value="Genomic_DNA"/>
</dbReference>
<name>A0ACB7TCL5_HYAAI</name>